<dbReference type="PANTHER" id="PTHR11732">
    <property type="entry name" value="ALDO/KETO REDUCTASE"/>
    <property type="match status" value="1"/>
</dbReference>
<sequence length="330" mass="36739">MSNDYKTVEPQITYKLNNGLEIPAFGLGTWKSKPGQVEEAVTVALKAGYRHIDCAEAYGNHAEVGKAFAKVFSEGKVKRKDVWITSKLNNDKHDPAGVQKTCKQTLSDLQLDYLDLYLMHWPLVAGQKGPKVDPPVKDTWQAMEKLVDEGLVKSIGISNFSVPKTKELQSYARIKPVVNQVEIHPFWRNDKLWEYAQSSKSIHLTAYSPLASPDSAEAMGNTEQPSLLEDPTVVEIAKKLGKSPGQVLVRYAIQHGTSVIPKSVTPSRIQSNIEVLKFELPEEDYKKLNSLKFQRRYLDGASVAGFNPVGPYKNADELWDGEVPAEQSGK</sequence>
<dbReference type="Gene3D" id="3.20.20.100">
    <property type="entry name" value="NADP-dependent oxidoreductase domain"/>
    <property type="match status" value="1"/>
</dbReference>
<dbReference type="GO" id="GO:0016491">
    <property type="term" value="F:oxidoreductase activity"/>
    <property type="evidence" value="ECO:0007669"/>
    <property type="project" value="UniProtKB-KW"/>
</dbReference>
<dbReference type="Proteomes" id="UP001465755">
    <property type="component" value="Unassembled WGS sequence"/>
</dbReference>
<dbReference type="Pfam" id="PF00248">
    <property type="entry name" value="Aldo_ket_red"/>
    <property type="match status" value="1"/>
</dbReference>
<evidence type="ECO:0000256" key="5">
    <source>
        <dbReference type="PIRSR" id="PIRSR000097-2"/>
    </source>
</evidence>
<dbReference type="InterPro" id="IPR036812">
    <property type="entry name" value="NAD(P)_OxRdtase_dom_sf"/>
</dbReference>
<dbReference type="FunFam" id="3.20.20.100:FF:000006">
    <property type="entry name" value="Aldo-keto reductase family 1 member A1"/>
    <property type="match status" value="1"/>
</dbReference>
<protein>
    <recommendedName>
        <fullName evidence="7">NADP-dependent oxidoreductase domain-containing protein</fullName>
    </recommendedName>
</protein>
<dbReference type="InterPro" id="IPR023210">
    <property type="entry name" value="NADP_OxRdtase_dom"/>
</dbReference>
<dbReference type="PROSITE" id="PS00062">
    <property type="entry name" value="ALDOKETO_REDUCTASE_2"/>
    <property type="match status" value="1"/>
</dbReference>
<keyword evidence="3" id="KW-0560">Oxidoreductase</keyword>
<dbReference type="PROSITE" id="PS00063">
    <property type="entry name" value="ALDOKETO_REDUCTASE_3"/>
    <property type="match status" value="1"/>
</dbReference>
<accession>A0AAW1NYN9</accession>
<dbReference type="PIRSF" id="PIRSF000097">
    <property type="entry name" value="AKR"/>
    <property type="match status" value="1"/>
</dbReference>
<reference evidence="8 9" key="1">
    <citation type="journal article" date="2024" name="Nat. Commun.">
        <title>Phylogenomics reveals the evolutionary origins of lichenization in chlorophyte algae.</title>
        <authorList>
            <person name="Puginier C."/>
            <person name="Libourel C."/>
            <person name="Otte J."/>
            <person name="Skaloud P."/>
            <person name="Haon M."/>
            <person name="Grisel S."/>
            <person name="Petersen M."/>
            <person name="Berrin J.G."/>
            <person name="Delaux P.M."/>
            <person name="Dal Grande F."/>
            <person name="Keller J."/>
        </authorList>
    </citation>
    <scope>NUCLEOTIDE SEQUENCE [LARGE SCALE GENOMIC DNA]</scope>
    <source>
        <strain evidence="8 9">SAG 2036</strain>
    </source>
</reference>
<evidence type="ECO:0000256" key="1">
    <source>
        <dbReference type="ARBA" id="ARBA00007905"/>
    </source>
</evidence>
<feature type="site" description="Lowers pKa of active site Tyr" evidence="6">
    <location>
        <position position="87"/>
    </location>
</feature>
<feature type="domain" description="NADP-dependent oxidoreductase" evidence="7">
    <location>
        <begin position="26"/>
        <end position="291"/>
    </location>
</feature>
<keyword evidence="9" id="KW-1185">Reference proteome</keyword>
<organism evidence="8 9">
    <name type="scientific">Symbiochloris irregularis</name>
    <dbReference type="NCBI Taxonomy" id="706552"/>
    <lineage>
        <taxon>Eukaryota</taxon>
        <taxon>Viridiplantae</taxon>
        <taxon>Chlorophyta</taxon>
        <taxon>core chlorophytes</taxon>
        <taxon>Trebouxiophyceae</taxon>
        <taxon>Trebouxiales</taxon>
        <taxon>Trebouxiaceae</taxon>
        <taxon>Symbiochloris</taxon>
    </lineage>
</organism>
<dbReference type="SUPFAM" id="SSF51430">
    <property type="entry name" value="NAD(P)-linked oxidoreductase"/>
    <property type="match status" value="1"/>
</dbReference>
<gene>
    <name evidence="8" type="ORF">WJX73_008509</name>
</gene>
<comment type="similarity">
    <text evidence="1">Belongs to the aldo/keto reductase family.</text>
</comment>
<evidence type="ECO:0000259" key="7">
    <source>
        <dbReference type="Pfam" id="PF00248"/>
    </source>
</evidence>
<dbReference type="InterPro" id="IPR018170">
    <property type="entry name" value="Aldo/ket_reductase_CS"/>
</dbReference>
<dbReference type="EMBL" id="JALJOQ010000089">
    <property type="protein sequence ID" value="KAK9799423.1"/>
    <property type="molecule type" value="Genomic_DNA"/>
</dbReference>
<feature type="binding site" evidence="5">
    <location>
        <position position="120"/>
    </location>
    <ligand>
        <name>substrate</name>
    </ligand>
</feature>
<feature type="active site" description="Proton donor" evidence="4">
    <location>
        <position position="58"/>
    </location>
</feature>
<name>A0AAW1NYN9_9CHLO</name>
<evidence type="ECO:0000256" key="2">
    <source>
        <dbReference type="ARBA" id="ARBA00022857"/>
    </source>
</evidence>
<evidence type="ECO:0000256" key="6">
    <source>
        <dbReference type="PIRSR" id="PIRSR000097-3"/>
    </source>
</evidence>
<comment type="caution">
    <text evidence="8">The sequence shown here is derived from an EMBL/GenBank/DDBJ whole genome shotgun (WGS) entry which is preliminary data.</text>
</comment>
<dbReference type="PRINTS" id="PR00069">
    <property type="entry name" value="ALDKETRDTASE"/>
</dbReference>
<evidence type="ECO:0000256" key="4">
    <source>
        <dbReference type="PIRSR" id="PIRSR000097-1"/>
    </source>
</evidence>
<proteinExistence type="inferred from homology"/>
<evidence type="ECO:0000256" key="3">
    <source>
        <dbReference type="ARBA" id="ARBA00023002"/>
    </source>
</evidence>
<keyword evidence="2" id="KW-0521">NADP</keyword>
<dbReference type="AlphaFoldDB" id="A0AAW1NYN9"/>
<evidence type="ECO:0000313" key="8">
    <source>
        <dbReference type="EMBL" id="KAK9799423.1"/>
    </source>
</evidence>
<evidence type="ECO:0000313" key="9">
    <source>
        <dbReference type="Proteomes" id="UP001465755"/>
    </source>
</evidence>
<dbReference type="InterPro" id="IPR020471">
    <property type="entry name" value="AKR"/>
</dbReference>